<dbReference type="SUPFAM" id="SSF47473">
    <property type="entry name" value="EF-hand"/>
    <property type="match status" value="1"/>
</dbReference>
<feature type="domain" description="EF-hand" evidence="3">
    <location>
        <begin position="85"/>
        <end position="120"/>
    </location>
</feature>
<accession>A0A6P4IAI3</accession>
<dbReference type="PROSITE" id="PS00018">
    <property type="entry name" value="EF_HAND_1"/>
    <property type="match status" value="1"/>
</dbReference>
<dbReference type="Proteomes" id="UP001652661">
    <property type="component" value="Chromosome 2R"/>
</dbReference>
<dbReference type="GO" id="GO:0005509">
    <property type="term" value="F:calcium ion binding"/>
    <property type="evidence" value="ECO:0007669"/>
    <property type="project" value="InterPro"/>
</dbReference>
<keyword evidence="2" id="KW-0106">Calcium</keyword>
<dbReference type="PANTHER" id="PTHR23048">
    <property type="entry name" value="MYOSIN LIGHT CHAIN 1, 3"/>
    <property type="match status" value="1"/>
</dbReference>
<dbReference type="FunFam" id="1.10.238.10:FF:000527">
    <property type="entry name" value="Calmodulin-3"/>
    <property type="match status" value="1"/>
</dbReference>
<dbReference type="SMART" id="SM00054">
    <property type="entry name" value="EFh"/>
    <property type="match status" value="4"/>
</dbReference>
<dbReference type="PANTHER" id="PTHR23048:SF0">
    <property type="entry name" value="CALMODULIN LIKE 3"/>
    <property type="match status" value="1"/>
</dbReference>
<sequence length="152" mass="17336">MDEHTTYTLNEDLMTEIREAFALCDPENSGLIDSDDLVFVLQALGYNYTEAEIYLIIEELDEDYIGKIDLRSFVHFMTKKYKVYEKKENLVTAFKVIDRDGLSAITPSKLRAIYATLGEKISDEDLDAVFHEADVDGDGVINLRDFLSAYNS</sequence>
<evidence type="ECO:0000256" key="2">
    <source>
        <dbReference type="ARBA" id="ARBA00022837"/>
    </source>
</evidence>
<organism evidence="4 5">
    <name type="scientific">Drosophila kikkawai</name>
    <name type="common">Fruit fly</name>
    <dbReference type="NCBI Taxonomy" id="30033"/>
    <lineage>
        <taxon>Eukaryota</taxon>
        <taxon>Metazoa</taxon>
        <taxon>Ecdysozoa</taxon>
        <taxon>Arthropoda</taxon>
        <taxon>Hexapoda</taxon>
        <taxon>Insecta</taxon>
        <taxon>Pterygota</taxon>
        <taxon>Neoptera</taxon>
        <taxon>Endopterygota</taxon>
        <taxon>Diptera</taxon>
        <taxon>Brachycera</taxon>
        <taxon>Muscomorpha</taxon>
        <taxon>Ephydroidea</taxon>
        <taxon>Drosophilidae</taxon>
        <taxon>Drosophila</taxon>
        <taxon>Sophophora</taxon>
    </lineage>
</organism>
<dbReference type="Gene3D" id="1.10.238.10">
    <property type="entry name" value="EF-hand"/>
    <property type="match status" value="1"/>
</dbReference>
<protein>
    <submittedName>
        <fullName evidence="5">Calmodulin</fullName>
    </submittedName>
</protein>
<feature type="domain" description="EF-hand" evidence="3">
    <location>
        <begin position="12"/>
        <end position="47"/>
    </location>
</feature>
<dbReference type="RefSeq" id="XP_017025230.1">
    <property type="nucleotide sequence ID" value="XM_017169741.3"/>
</dbReference>
<dbReference type="InterPro" id="IPR050230">
    <property type="entry name" value="CALM/Myosin/TropC-like"/>
</dbReference>
<dbReference type="GO" id="GO:0016460">
    <property type="term" value="C:myosin II complex"/>
    <property type="evidence" value="ECO:0007669"/>
    <property type="project" value="TreeGrafter"/>
</dbReference>
<evidence type="ECO:0000313" key="4">
    <source>
        <dbReference type="Proteomes" id="UP001652661"/>
    </source>
</evidence>
<dbReference type="InterPro" id="IPR011992">
    <property type="entry name" value="EF-hand-dom_pair"/>
</dbReference>
<evidence type="ECO:0000256" key="1">
    <source>
        <dbReference type="ARBA" id="ARBA00022737"/>
    </source>
</evidence>
<dbReference type="Pfam" id="PF13499">
    <property type="entry name" value="EF-hand_7"/>
    <property type="match status" value="2"/>
</dbReference>
<dbReference type="PROSITE" id="PS50222">
    <property type="entry name" value="EF_HAND_2"/>
    <property type="match status" value="3"/>
</dbReference>
<feature type="domain" description="EF-hand" evidence="3">
    <location>
        <begin position="121"/>
        <end position="152"/>
    </location>
</feature>
<reference evidence="5" key="2">
    <citation type="submission" date="2025-08" db="UniProtKB">
        <authorList>
            <consortium name="RefSeq"/>
        </authorList>
    </citation>
    <scope>IDENTIFICATION</scope>
    <source>
        <strain evidence="5">14028-0561.14</strain>
        <tissue evidence="5">Whole fly</tissue>
    </source>
</reference>
<evidence type="ECO:0000313" key="5">
    <source>
        <dbReference type="RefSeq" id="XP_017025230.1"/>
    </source>
</evidence>
<gene>
    <name evidence="5" type="primary">LOC108076746</name>
</gene>
<dbReference type="GO" id="GO:0072686">
    <property type="term" value="C:mitotic spindle"/>
    <property type="evidence" value="ECO:0007669"/>
    <property type="project" value="UniProtKB-ARBA"/>
</dbReference>
<dbReference type="OrthoDB" id="26525at2759"/>
<dbReference type="InterPro" id="IPR018247">
    <property type="entry name" value="EF_Hand_1_Ca_BS"/>
</dbReference>
<proteinExistence type="predicted"/>
<dbReference type="InterPro" id="IPR002048">
    <property type="entry name" value="EF_hand_dom"/>
</dbReference>
<evidence type="ECO:0000259" key="3">
    <source>
        <dbReference type="PROSITE" id="PS50222"/>
    </source>
</evidence>
<dbReference type="GeneID" id="108076746"/>
<dbReference type="AlphaFoldDB" id="A0A6P4IAI3"/>
<dbReference type="CDD" id="cd00051">
    <property type="entry name" value="EFh"/>
    <property type="match status" value="2"/>
</dbReference>
<keyword evidence="4" id="KW-1185">Reference proteome</keyword>
<reference evidence="4" key="1">
    <citation type="submission" date="2025-05" db="UniProtKB">
        <authorList>
            <consortium name="RefSeq"/>
        </authorList>
    </citation>
    <scope>NUCLEOTIDE SEQUENCE [LARGE SCALE GENOMIC DNA]</scope>
    <source>
        <strain evidence="4">14028-0561.14</strain>
    </source>
</reference>
<name>A0A6P4IAI3_DROKI</name>
<keyword evidence="1" id="KW-0677">Repeat</keyword>